<proteinExistence type="predicted"/>
<dbReference type="EMBL" id="JYDT01003644">
    <property type="protein sequence ID" value="KRY62225.1"/>
    <property type="molecule type" value="Genomic_DNA"/>
</dbReference>
<name>A0A0V1DLE9_TRIPS</name>
<organism evidence="2 3">
    <name type="scientific">Trichinella pseudospiralis</name>
    <name type="common">Parasitic roundworm</name>
    <dbReference type="NCBI Taxonomy" id="6337"/>
    <lineage>
        <taxon>Eukaryota</taxon>
        <taxon>Metazoa</taxon>
        <taxon>Ecdysozoa</taxon>
        <taxon>Nematoda</taxon>
        <taxon>Enoplea</taxon>
        <taxon>Dorylaimia</taxon>
        <taxon>Trichinellida</taxon>
        <taxon>Trichinellidae</taxon>
        <taxon>Trichinella</taxon>
    </lineage>
</organism>
<protein>
    <submittedName>
        <fullName evidence="2">Uncharacterized protein</fullName>
    </submittedName>
</protein>
<sequence>GQQNKWKYETSGSVIPSKRRYQRPGRRETLRTQRGGTLDEMPNSGERELVESTSSRKTGHQVEG</sequence>
<keyword evidence="3" id="KW-1185">Reference proteome</keyword>
<dbReference type="Proteomes" id="UP000054995">
    <property type="component" value="Unassembled WGS sequence"/>
</dbReference>
<evidence type="ECO:0000313" key="3">
    <source>
        <dbReference type="Proteomes" id="UP000054995"/>
    </source>
</evidence>
<accession>A0A0V1DLE9</accession>
<evidence type="ECO:0000313" key="2">
    <source>
        <dbReference type="EMBL" id="KRY62225.1"/>
    </source>
</evidence>
<gene>
    <name evidence="2" type="ORF">T4D_7626</name>
</gene>
<dbReference type="AlphaFoldDB" id="A0A0V1DLE9"/>
<evidence type="ECO:0000256" key="1">
    <source>
        <dbReference type="SAM" id="MobiDB-lite"/>
    </source>
</evidence>
<comment type="caution">
    <text evidence="2">The sequence shown here is derived from an EMBL/GenBank/DDBJ whole genome shotgun (WGS) entry which is preliminary data.</text>
</comment>
<feature type="non-terminal residue" evidence="2">
    <location>
        <position position="1"/>
    </location>
</feature>
<reference evidence="2 3" key="1">
    <citation type="submission" date="2015-01" db="EMBL/GenBank/DDBJ databases">
        <title>Evolution of Trichinella species and genotypes.</title>
        <authorList>
            <person name="Korhonen P.K."/>
            <person name="Edoardo P."/>
            <person name="Giuseppe L.R."/>
            <person name="Gasser R.B."/>
        </authorList>
    </citation>
    <scope>NUCLEOTIDE SEQUENCE [LARGE SCALE GENOMIC DNA]</scope>
    <source>
        <strain evidence="2">ISS470</strain>
    </source>
</reference>
<feature type="region of interest" description="Disordered" evidence="1">
    <location>
        <begin position="1"/>
        <end position="64"/>
    </location>
</feature>
<feature type="compositionally biased region" description="Polar residues" evidence="1">
    <location>
        <begin position="1"/>
        <end position="14"/>
    </location>
</feature>